<dbReference type="InterPro" id="IPR014729">
    <property type="entry name" value="Rossmann-like_a/b/a_fold"/>
</dbReference>
<dbReference type="EC" id="6.3.2.1" evidence="15"/>
<dbReference type="Gene3D" id="3.40.50.300">
    <property type="entry name" value="P-loop containing nucleotide triphosphate hydrolases"/>
    <property type="match status" value="1"/>
</dbReference>
<proteinExistence type="inferred from homology"/>
<dbReference type="HAMAP" id="MF_00238">
    <property type="entry name" value="Cytidyl_kinase_type1"/>
    <property type="match status" value="1"/>
</dbReference>
<feature type="domain" description="Cytidylate kinase" evidence="16">
    <location>
        <begin position="301"/>
        <end position="517"/>
    </location>
</feature>
<dbReference type="InterPro" id="IPR003721">
    <property type="entry name" value="Pantoate_ligase"/>
</dbReference>
<comment type="catalytic activity">
    <reaction evidence="13 15">
        <text>(R)-pantoate + beta-alanine + ATP = (R)-pantothenate + AMP + diphosphate + H(+)</text>
        <dbReference type="Rhea" id="RHEA:10912"/>
        <dbReference type="ChEBI" id="CHEBI:15378"/>
        <dbReference type="ChEBI" id="CHEBI:15980"/>
        <dbReference type="ChEBI" id="CHEBI:29032"/>
        <dbReference type="ChEBI" id="CHEBI:30616"/>
        <dbReference type="ChEBI" id="CHEBI:33019"/>
        <dbReference type="ChEBI" id="CHEBI:57966"/>
        <dbReference type="ChEBI" id="CHEBI:456215"/>
        <dbReference type="EC" id="6.3.2.1"/>
    </reaction>
</comment>
<comment type="function">
    <text evidence="15">Catalyzes the condensation of pantoate with beta-alanine in an ATP-dependent reaction via a pantoyl-adenylate intermediate.</text>
</comment>
<comment type="pathway">
    <text evidence="1 15">Cofactor biosynthesis; (R)-pantothenate biosynthesis; (R)-pantothenate from (R)-pantoate and beta-alanine: step 1/1.</text>
</comment>
<comment type="similarity">
    <text evidence="15">In the C-terminal section; belongs to the cytidylate kinase family. Type 1 subfamily.</text>
</comment>
<dbReference type="NCBIfam" id="TIGR00018">
    <property type="entry name" value="panC"/>
    <property type="match status" value="1"/>
</dbReference>
<dbReference type="InterPro" id="IPR042176">
    <property type="entry name" value="Pantoate_ligase_C"/>
</dbReference>
<feature type="binding site" evidence="15">
    <location>
        <begin position="35"/>
        <end position="42"/>
    </location>
    <ligand>
        <name>ATP</name>
        <dbReference type="ChEBI" id="CHEBI:30616"/>
    </ligand>
</feature>
<dbReference type="GO" id="GO:0016301">
    <property type="term" value="F:kinase activity"/>
    <property type="evidence" value="ECO:0007669"/>
    <property type="project" value="UniProtKB-KW"/>
</dbReference>
<evidence type="ECO:0000256" key="15">
    <source>
        <dbReference type="HAMAP-Rule" id="MF_01349"/>
    </source>
</evidence>
<dbReference type="SUPFAM" id="SSF52540">
    <property type="entry name" value="P-loop containing nucleoside triphosphate hydrolases"/>
    <property type="match status" value="1"/>
</dbReference>
<dbReference type="Gene3D" id="3.40.50.620">
    <property type="entry name" value="HUPs"/>
    <property type="match status" value="1"/>
</dbReference>
<dbReference type="NCBIfam" id="NF010004">
    <property type="entry name" value="PRK13477.1"/>
    <property type="match status" value="1"/>
</dbReference>
<evidence type="ECO:0000256" key="11">
    <source>
        <dbReference type="ARBA" id="ARBA00023268"/>
    </source>
</evidence>
<dbReference type="InterPro" id="IPR027417">
    <property type="entry name" value="P-loop_NTPase"/>
</dbReference>
<feature type="binding site" evidence="15">
    <location>
        <position position="66"/>
    </location>
    <ligand>
        <name>beta-alanine</name>
        <dbReference type="ChEBI" id="CHEBI:57966"/>
    </ligand>
</feature>
<evidence type="ECO:0000256" key="14">
    <source>
        <dbReference type="ARBA" id="ARBA00048478"/>
    </source>
</evidence>
<dbReference type="InterPro" id="IPR003136">
    <property type="entry name" value="Cytidylate_kin"/>
</dbReference>
<dbReference type="NCBIfam" id="TIGR00017">
    <property type="entry name" value="cmk"/>
    <property type="match status" value="1"/>
</dbReference>
<keyword evidence="9 15" id="KW-0418">Kinase</keyword>
<dbReference type="PANTHER" id="PTHR21299">
    <property type="entry name" value="CYTIDYLATE KINASE/PANTOATE-BETA-ALANINE LIGASE"/>
    <property type="match status" value="1"/>
</dbReference>
<gene>
    <name evidence="15" type="primary">panC/cmk</name>
    <name evidence="17" type="ORF">H6F41_02220</name>
</gene>
<dbReference type="EC" id="2.7.4.25" evidence="15"/>
<dbReference type="HAMAP" id="MF_01349">
    <property type="entry name" value="PanCY"/>
    <property type="match status" value="1"/>
</dbReference>
<keyword evidence="5 15" id="KW-0436">Ligase</keyword>
<evidence type="ECO:0000256" key="12">
    <source>
        <dbReference type="ARBA" id="ARBA00047615"/>
    </source>
</evidence>
<comment type="catalytic activity">
    <reaction evidence="14 15">
        <text>CMP + ATP = CDP + ADP</text>
        <dbReference type="Rhea" id="RHEA:11600"/>
        <dbReference type="ChEBI" id="CHEBI:30616"/>
        <dbReference type="ChEBI" id="CHEBI:58069"/>
        <dbReference type="ChEBI" id="CHEBI:60377"/>
        <dbReference type="ChEBI" id="CHEBI:456216"/>
        <dbReference type="EC" id="2.7.4.25"/>
    </reaction>
</comment>
<evidence type="ECO:0000313" key="17">
    <source>
        <dbReference type="EMBL" id="MBD2186959.1"/>
    </source>
</evidence>
<name>A0ABR7ZT53_9CYAN</name>
<comment type="caution">
    <text evidence="17">The sequence shown here is derived from an EMBL/GenBank/DDBJ whole genome shotgun (WGS) entry which is preliminary data.</text>
</comment>
<dbReference type="RefSeq" id="WP_190401841.1">
    <property type="nucleotide sequence ID" value="NZ_JACJQB010000002.1"/>
</dbReference>
<feature type="active site" description="Proton donor" evidence="15">
    <location>
        <position position="42"/>
    </location>
</feature>
<dbReference type="Gene3D" id="3.30.1300.10">
    <property type="entry name" value="Pantoate-beta-alanine ligase, C-terminal domain"/>
    <property type="match status" value="1"/>
</dbReference>
<comment type="function">
    <text evidence="15">Catalyzes the transfer of a phosphate group from ATP to either CMP or dCMP to form CDP or dCDP and ADP, respectively.</text>
</comment>
<protein>
    <recommendedName>
        <fullName evidence="15">Bifunctional pantoate ligase/cytidylate kinase</fullName>
    </recommendedName>
    <domain>
        <recommendedName>
            <fullName evidence="15">Pantothenate synthetase</fullName>
            <shortName evidence="15">PS</shortName>
            <ecNumber evidence="15">6.3.2.1</ecNumber>
        </recommendedName>
        <alternativeName>
            <fullName evidence="15">Pantoate--beta-alanine ligase</fullName>
        </alternativeName>
        <alternativeName>
            <fullName evidence="15">Pantoate-activating enzyme</fullName>
        </alternativeName>
    </domain>
    <domain>
        <recommendedName>
            <fullName evidence="15">Cytidylate kinase</fullName>
            <shortName evidence="15">CK</shortName>
            <ecNumber evidence="15">2.7.4.25</ecNumber>
        </recommendedName>
        <alternativeName>
            <fullName evidence="15">Cytidine monophosphate kinase</fullName>
            <shortName evidence="15">CMP kinase</shortName>
        </alternativeName>
    </domain>
</protein>
<dbReference type="Proteomes" id="UP000642094">
    <property type="component" value="Unassembled WGS sequence"/>
</dbReference>
<comment type="subcellular location">
    <subcellularLocation>
        <location evidence="15">Cytoplasm</location>
    </subcellularLocation>
</comment>
<comment type="catalytic activity">
    <reaction evidence="12 15">
        <text>dCMP + ATP = dCDP + ADP</text>
        <dbReference type="Rhea" id="RHEA:25094"/>
        <dbReference type="ChEBI" id="CHEBI:30616"/>
        <dbReference type="ChEBI" id="CHEBI:57566"/>
        <dbReference type="ChEBI" id="CHEBI:58593"/>
        <dbReference type="ChEBI" id="CHEBI:456216"/>
        <dbReference type="EC" id="2.7.4.25"/>
    </reaction>
</comment>
<evidence type="ECO:0000256" key="9">
    <source>
        <dbReference type="ARBA" id="ARBA00022777"/>
    </source>
</evidence>
<keyword evidence="6 15" id="KW-0566">Pantothenate biosynthesis</keyword>
<evidence type="ECO:0000256" key="4">
    <source>
        <dbReference type="ARBA" id="ARBA00022490"/>
    </source>
</evidence>
<evidence type="ECO:0000256" key="5">
    <source>
        <dbReference type="ARBA" id="ARBA00022598"/>
    </source>
</evidence>
<evidence type="ECO:0000256" key="2">
    <source>
        <dbReference type="ARBA" id="ARBA00009256"/>
    </source>
</evidence>
<dbReference type="Pfam" id="PF02224">
    <property type="entry name" value="Cytidylate_kin"/>
    <property type="match status" value="1"/>
</dbReference>
<keyword evidence="4 15" id="KW-0963">Cytoplasm</keyword>
<evidence type="ECO:0000256" key="7">
    <source>
        <dbReference type="ARBA" id="ARBA00022679"/>
    </source>
</evidence>
<feature type="binding site" evidence="15">
    <location>
        <begin position="154"/>
        <end position="157"/>
    </location>
    <ligand>
        <name>ATP</name>
        <dbReference type="ChEBI" id="CHEBI:30616"/>
    </ligand>
</feature>
<comment type="similarity">
    <text evidence="3">Belongs to the cytidylate kinase family. Type 1 subfamily.</text>
</comment>
<keyword evidence="8 15" id="KW-0547">Nucleotide-binding</keyword>
<feature type="binding site" evidence="15">
    <location>
        <position position="183"/>
    </location>
    <ligand>
        <name>ATP</name>
        <dbReference type="ChEBI" id="CHEBI:30616"/>
    </ligand>
</feature>
<organism evidence="17 18">
    <name type="scientific">Pseudanabaena mucicola FACHB-723</name>
    <dbReference type="NCBI Taxonomy" id="2692860"/>
    <lineage>
        <taxon>Bacteria</taxon>
        <taxon>Bacillati</taxon>
        <taxon>Cyanobacteriota</taxon>
        <taxon>Cyanophyceae</taxon>
        <taxon>Pseudanabaenales</taxon>
        <taxon>Pseudanabaenaceae</taxon>
        <taxon>Pseudanabaena</taxon>
    </lineage>
</organism>
<evidence type="ECO:0000313" key="18">
    <source>
        <dbReference type="Proteomes" id="UP000642094"/>
    </source>
</evidence>
<dbReference type="Pfam" id="PF02569">
    <property type="entry name" value="Pantoate_ligase"/>
    <property type="match status" value="1"/>
</dbReference>
<feature type="binding site" evidence="15">
    <location>
        <position position="160"/>
    </location>
    <ligand>
        <name>(R)-pantoate</name>
        <dbReference type="ChEBI" id="CHEBI:15980"/>
    </ligand>
</feature>
<feature type="region of interest" description="Pantoate--beta-alanine ligase" evidence="15">
    <location>
        <begin position="1"/>
        <end position="288"/>
    </location>
</feature>
<evidence type="ECO:0000256" key="10">
    <source>
        <dbReference type="ARBA" id="ARBA00022840"/>
    </source>
</evidence>
<evidence type="ECO:0000256" key="1">
    <source>
        <dbReference type="ARBA" id="ARBA00004990"/>
    </source>
</evidence>
<dbReference type="HAMAP" id="MF_00158">
    <property type="entry name" value="PanC"/>
    <property type="match status" value="1"/>
</dbReference>
<evidence type="ECO:0000256" key="8">
    <source>
        <dbReference type="ARBA" id="ARBA00022741"/>
    </source>
</evidence>
<keyword evidence="18" id="KW-1185">Reference proteome</keyword>
<sequence length="524" mass="56881">MTQLFTTIAALRAYLKSQKFSQPHGQLSVGFVPTMGALHIGHLSLIDRARDENTCVVVSIFVNPLQFGAGEDFDKYPRTLASDQQICEQAGVDAIFAPNASEMGVTSHTVTQVIPPSAMTDILCGRSRIGHFQGVATIVTKLLNVVQPDRAYFGNKDGQQLAIIRRLVNDLNIPVEIIGCPTLREPSGLAHSSRNQYLSDCDRILAAQIYQSLQRAKQQFFRGGTTSSSEPILQVVRDYLAKLSAIDLEYIELVDAKTLQPCQQITPDAELMLAIAARIGNTRLIDNILLSPTVTPRKPIIAIDGPAGAGKSTVTKQVANQLGLLFLDTGAMYRSVTLAALREGLDLQDQDKVKAIAAKSKIQLFANPIAGQPMQVLLNGEDITTDIRTPEVTANVSTIAAQPAVRKILVKQQQLIGQAGGVVMEGRDIGTHVFPEAEVKIFLTASAQERAKRRQADLIAQGQVAPDLATLEQEIQERDRKDSTRDHAPLTQAKDATLVNTDGLTIEEVVAAIVNLYEAKVQTL</sequence>
<evidence type="ECO:0000256" key="6">
    <source>
        <dbReference type="ARBA" id="ARBA00022655"/>
    </source>
</evidence>
<dbReference type="InterPro" id="IPR011994">
    <property type="entry name" value="Cytidylate_kinase_dom"/>
</dbReference>
<dbReference type="EMBL" id="JACJQB010000002">
    <property type="protein sequence ID" value="MBD2186959.1"/>
    <property type="molecule type" value="Genomic_DNA"/>
</dbReference>
<keyword evidence="7 15" id="KW-0808">Transferase</keyword>
<evidence type="ECO:0000256" key="3">
    <source>
        <dbReference type="ARBA" id="ARBA00009427"/>
    </source>
</evidence>
<keyword evidence="10 15" id="KW-0067">ATP-binding</keyword>
<accession>A0ABR7ZT53</accession>
<evidence type="ECO:0000256" key="13">
    <source>
        <dbReference type="ARBA" id="ARBA00048258"/>
    </source>
</evidence>
<dbReference type="SUPFAM" id="SSF52374">
    <property type="entry name" value="Nucleotidylyl transferase"/>
    <property type="match status" value="1"/>
</dbReference>
<dbReference type="CDD" id="cd02020">
    <property type="entry name" value="CMPK"/>
    <property type="match status" value="1"/>
</dbReference>
<comment type="similarity">
    <text evidence="15">In the N-terminal section; belongs to the pantothenate synthetase family.</text>
</comment>
<feature type="binding site" evidence="15">
    <location>
        <position position="66"/>
    </location>
    <ligand>
        <name>(R)-pantoate</name>
        <dbReference type="ChEBI" id="CHEBI:15980"/>
    </ligand>
</feature>
<evidence type="ECO:0000259" key="16">
    <source>
        <dbReference type="Pfam" id="PF02224"/>
    </source>
</evidence>
<dbReference type="InterPro" id="IPR024894">
    <property type="entry name" value="Pantoate_ligase/cytidylate_kin"/>
</dbReference>
<dbReference type="GO" id="GO:0004592">
    <property type="term" value="F:pantoate-beta-alanine ligase activity"/>
    <property type="evidence" value="ECO:0007669"/>
    <property type="project" value="UniProtKB-EC"/>
</dbReference>
<comment type="similarity">
    <text evidence="2">Belongs to the pantothenate synthetase family.</text>
</comment>
<feature type="region of interest" description="Cytidylate kinase" evidence="15">
    <location>
        <begin position="289"/>
        <end position="524"/>
    </location>
</feature>
<reference evidence="17 18" key="1">
    <citation type="journal article" date="2020" name="ISME J.">
        <title>Comparative genomics reveals insights into cyanobacterial evolution and habitat adaptation.</title>
        <authorList>
            <person name="Chen M.Y."/>
            <person name="Teng W.K."/>
            <person name="Zhao L."/>
            <person name="Hu C.X."/>
            <person name="Zhou Y.K."/>
            <person name="Han B.P."/>
            <person name="Song L.R."/>
            <person name="Shu W.S."/>
        </authorList>
    </citation>
    <scope>NUCLEOTIDE SEQUENCE [LARGE SCALE GENOMIC DNA]</scope>
    <source>
        <strain evidence="17 18">FACHB-723</strain>
    </source>
</reference>
<feature type="binding site" evidence="15">
    <location>
        <begin position="191"/>
        <end position="194"/>
    </location>
    <ligand>
        <name>ATP</name>
        <dbReference type="ChEBI" id="CHEBI:30616"/>
    </ligand>
</feature>
<dbReference type="PANTHER" id="PTHR21299:SF2">
    <property type="entry name" value="CYTIDYLATE KINASE"/>
    <property type="match status" value="1"/>
</dbReference>
<keyword evidence="11 15" id="KW-0511">Multifunctional enzyme</keyword>
<dbReference type="CDD" id="cd00560">
    <property type="entry name" value="PanC"/>
    <property type="match status" value="1"/>
</dbReference>